<sequence>MSSENANKEEKDSSKLLALLLFLGAGVMAFLYLGSDGTKKKFAEISATVKSEKYEKAVNKHLMVTNETMAMARQRMEIENARLAKDFDATSAQPVYAPPQGGVDLSSDSRAAEIANELGRGDKRAESFENPNDVVQKELFNQQQQAEYSKAYKEEYVRQFIENARRGGYKVKIGEDFKVLSVTPIRSPSDQGGGDQDILNSNGEALQ</sequence>
<keyword evidence="2" id="KW-0812">Transmembrane</keyword>
<protein>
    <recommendedName>
        <fullName evidence="5">OmpH family outer membrane protein</fullName>
    </recommendedName>
</protein>
<organism evidence="3 4">
    <name type="scientific">Bdellovibrio svalbardensis</name>
    <dbReference type="NCBI Taxonomy" id="2972972"/>
    <lineage>
        <taxon>Bacteria</taxon>
        <taxon>Pseudomonadati</taxon>
        <taxon>Bdellovibrionota</taxon>
        <taxon>Bdellovibrionia</taxon>
        <taxon>Bdellovibrionales</taxon>
        <taxon>Pseudobdellovibrionaceae</taxon>
        <taxon>Bdellovibrio</taxon>
    </lineage>
</organism>
<name>A0ABT6DD26_9BACT</name>
<keyword evidence="2" id="KW-0472">Membrane</keyword>
<evidence type="ECO:0000256" key="2">
    <source>
        <dbReference type="SAM" id="Phobius"/>
    </source>
</evidence>
<keyword evidence="4" id="KW-1185">Reference proteome</keyword>
<evidence type="ECO:0000313" key="4">
    <source>
        <dbReference type="Proteomes" id="UP001152321"/>
    </source>
</evidence>
<proteinExistence type="predicted"/>
<evidence type="ECO:0008006" key="5">
    <source>
        <dbReference type="Google" id="ProtNLM"/>
    </source>
</evidence>
<dbReference type="EMBL" id="JANRMI010000001">
    <property type="protein sequence ID" value="MDG0814747.1"/>
    <property type="molecule type" value="Genomic_DNA"/>
</dbReference>
<evidence type="ECO:0000313" key="3">
    <source>
        <dbReference type="EMBL" id="MDG0814747.1"/>
    </source>
</evidence>
<accession>A0ABT6DD26</accession>
<dbReference type="RefSeq" id="WP_277576233.1">
    <property type="nucleotide sequence ID" value="NZ_JANRMI010000001.1"/>
</dbReference>
<comment type="caution">
    <text evidence="3">The sequence shown here is derived from an EMBL/GenBank/DDBJ whole genome shotgun (WGS) entry which is preliminary data.</text>
</comment>
<evidence type="ECO:0000256" key="1">
    <source>
        <dbReference type="SAM" id="MobiDB-lite"/>
    </source>
</evidence>
<reference evidence="3" key="1">
    <citation type="submission" date="2022-08" db="EMBL/GenBank/DDBJ databases">
        <title>Novel Bdellovibrio Species Isolated from Svalbard: Designation Bdellovibrio svalbardensis.</title>
        <authorList>
            <person name="Mitchell R.J."/>
            <person name="Choi S.Y."/>
        </authorList>
    </citation>
    <scope>NUCLEOTIDE SEQUENCE</scope>
    <source>
        <strain evidence="3">PAP01</strain>
    </source>
</reference>
<dbReference type="Proteomes" id="UP001152321">
    <property type="component" value="Unassembled WGS sequence"/>
</dbReference>
<feature type="region of interest" description="Disordered" evidence="1">
    <location>
        <begin position="182"/>
        <end position="207"/>
    </location>
</feature>
<gene>
    <name evidence="3" type="ORF">NWE73_00115</name>
</gene>
<feature type="compositionally biased region" description="Polar residues" evidence="1">
    <location>
        <begin position="198"/>
        <end position="207"/>
    </location>
</feature>
<feature type="transmembrane region" description="Helical" evidence="2">
    <location>
        <begin position="16"/>
        <end position="33"/>
    </location>
</feature>
<keyword evidence="2" id="KW-1133">Transmembrane helix</keyword>